<organism evidence="1 2">
    <name type="scientific">Rhizopus delemar (strain RA 99-880 / ATCC MYA-4621 / FGSC 9543 / NRRL 43880)</name>
    <name type="common">Mucormycosis agent</name>
    <name type="synonym">Rhizopus arrhizus var. delemar</name>
    <dbReference type="NCBI Taxonomy" id="246409"/>
    <lineage>
        <taxon>Eukaryota</taxon>
        <taxon>Fungi</taxon>
        <taxon>Fungi incertae sedis</taxon>
        <taxon>Mucoromycota</taxon>
        <taxon>Mucoromycotina</taxon>
        <taxon>Mucoromycetes</taxon>
        <taxon>Mucorales</taxon>
        <taxon>Mucorineae</taxon>
        <taxon>Rhizopodaceae</taxon>
        <taxon>Rhizopus</taxon>
    </lineage>
</organism>
<proteinExistence type="predicted"/>
<dbReference type="AlphaFoldDB" id="I1CPS1"/>
<keyword evidence="2" id="KW-1185">Reference proteome</keyword>
<evidence type="ECO:0000313" key="1">
    <source>
        <dbReference type="EMBL" id="EIE90451.1"/>
    </source>
</evidence>
<sequence length="54" mass="6139">MLKLCQSLSGMARVPTSERRGHLFETFNRYFCSNAVGVFMNNKVKSSHGHGYML</sequence>
<reference evidence="1 2" key="1">
    <citation type="journal article" date="2009" name="PLoS Genet.">
        <title>Genomic analysis of the basal lineage fungus Rhizopus oryzae reveals a whole-genome duplication.</title>
        <authorList>
            <person name="Ma L.-J."/>
            <person name="Ibrahim A.S."/>
            <person name="Skory C."/>
            <person name="Grabherr M.G."/>
            <person name="Burger G."/>
            <person name="Butler M."/>
            <person name="Elias M."/>
            <person name="Idnurm A."/>
            <person name="Lang B.F."/>
            <person name="Sone T."/>
            <person name="Abe A."/>
            <person name="Calvo S.E."/>
            <person name="Corrochano L.M."/>
            <person name="Engels R."/>
            <person name="Fu J."/>
            <person name="Hansberg W."/>
            <person name="Kim J.-M."/>
            <person name="Kodira C.D."/>
            <person name="Koehrsen M.J."/>
            <person name="Liu B."/>
            <person name="Miranda-Saavedra D."/>
            <person name="O'Leary S."/>
            <person name="Ortiz-Castellanos L."/>
            <person name="Poulter R."/>
            <person name="Rodriguez-Romero J."/>
            <person name="Ruiz-Herrera J."/>
            <person name="Shen Y.-Q."/>
            <person name="Zeng Q."/>
            <person name="Galagan J."/>
            <person name="Birren B.W."/>
            <person name="Cuomo C.A."/>
            <person name="Wickes B.L."/>
        </authorList>
    </citation>
    <scope>NUCLEOTIDE SEQUENCE [LARGE SCALE GENOMIC DNA]</scope>
    <source>
        <strain evidence="2">RA 99-880 / ATCC MYA-4621 / FGSC 9543 / NRRL 43880</strain>
    </source>
</reference>
<gene>
    <name evidence="1" type="ORF">RO3G_15162</name>
</gene>
<evidence type="ECO:0000313" key="2">
    <source>
        <dbReference type="Proteomes" id="UP000009138"/>
    </source>
</evidence>
<dbReference type="InParanoid" id="I1CPS1"/>
<dbReference type="EMBL" id="CH476746">
    <property type="protein sequence ID" value="EIE90451.1"/>
    <property type="molecule type" value="Genomic_DNA"/>
</dbReference>
<dbReference type="VEuPathDB" id="FungiDB:RO3G_15162"/>
<dbReference type="RefSeq" id="XP_067525847.1">
    <property type="nucleotide sequence ID" value="XM_067669746.1"/>
</dbReference>
<protein>
    <submittedName>
        <fullName evidence="1">Uncharacterized protein</fullName>
    </submittedName>
</protein>
<accession>I1CPS1</accession>
<dbReference type="Proteomes" id="UP000009138">
    <property type="component" value="Unassembled WGS sequence"/>
</dbReference>
<dbReference type="GeneID" id="93622127"/>
<name>I1CPS1_RHIO9</name>